<keyword evidence="4" id="KW-1185">Reference proteome</keyword>
<name>A0AAN9V0T5_9PEZI</name>
<dbReference type="AlphaFoldDB" id="A0AAN9V0T5"/>
<dbReference type="GO" id="GO:0004553">
    <property type="term" value="F:hydrolase activity, hydrolyzing O-glycosyl compounds"/>
    <property type="evidence" value="ECO:0007669"/>
    <property type="project" value="InterPro"/>
</dbReference>
<dbReference type="PANTHER" id="PTHR10963:SF60">
    <property type="entry name" value="GRAM-NEGATIVE BACTERIA-BINDING PROTEIN 1-RELATED"/>
    <property type="match status" value="1"/>
</dbReference>
<dbReference type="PANTHER" id="PTHR10963">
    <property type="entry name" value="GLYCOSYL HYDROLASE-RELATED"/>
    <property type="match status" value="1"/>
</dbReference>
<accession>A0AAN9V0T5</accession>
<evidence type="ECO:0000259" key="2">
    <source>
        <dbReference type="PROSITE" id="PS51762"/>
    </source>
</evidence>
<proteinExistence type="predicted"/>
<dbReference type="EMBL" id="JAKJXP020000002">
    <property type="protein sequence ID" value="KAK7757436.1"/>
    <property type="molecule type" value="Genomic_DNA"/>
</dbReference>
<dbReference type="InterPro" id="IPR050546">
    <property type="entry name" value="Glycosyl_Hydrlase_16"/>
</dbReference>
<dbReference type="Gene3D" id="2.60.120.200">
    <property type="match status" value="1"/>
</dbReference>
<gene>
    <name evidence="3" type="ORF">SLS62_000451</name>
</gene>
<reference evidence="3 4" key="1">
    <citation type="submission" date="2024-02" db="EMBL/GenBank/DDBJ databases">
        <title>De novo assembly and annotation of 12 fungi associated with fruit tree decline syndrome in Ontario, Canada.</title>
        <authorList>
            <person name="Sulman M."/>
            <person name="Ellouze W."/>
            <person name="Ilyukhin E."/>
        </authorList>
    </citation>
    <scope>NUCLEOTIDE SEQUENCE [LARGE SCALE GENOMIC DNA]</scope>
    <source>
        <strain evidence="3 4">M11/M66-122</strain>
    </source>
</reference>
<feature type="domain" description="GH16" evidence="2">
    <location>
        <begin position="24"/>
        <end position="316"/>
    </location>
</feature>
<dbReference type="GO" id="GO:0005975">
    <property type="term" value="P:carbohydrate metabolic process"/>
    <property type="evidence" value="ECO:0007669"/>
    <property type="project" value="InterPro"/>
</dbReference>
<evidence type="ECO:0000256" key="1">
    <source>
        <dbReference type="SAM" id="SignalP"/>
    </source>
</evidence>
<dbReference type="Pfam" id="PF26113">
    <property type="entry name" value="GH16_XgeA"/>
    <property type="match status" value="1"/>
</dbReference>
<feature type="signal peptide" evidence="1">
    <location>
        <begin position="1"/>
        <end position="19"/>
    </location>
</feature>
<organism evidence="3 4">
    <name type="scientific">Diatrype stigma</name>
    <dbReference type="NCBI Taxonomy" id="117547"/>
    <lineage>
        <taxon>Eukaryota</taxon>
        <taxon>Fungi</taxon>
        <taxon>Dikarya</taxon>
        <taxon>Ascomycota</taxon>
        <taxon>Pezizomycotina</taxon>
        <taxon>Sordariomycetes</taxon>
        <taxon>Xylariomycetidae</taxon>
        <taxon>Xylariales</taxon>
        <taxon>Diatrypaceae</taxon>
        <taxon>Diatrype</taxon>
    </lineage>
</organism>
<dbReference type="InterPro" id="IPR013320">
    <property type="entry name" value="ConA-like_dom_sf"/>
</dbReference>
<comment type="caution">
    <text evidence="3">The sequence shown here is derived from an EMBL/GenBank/DDBJ whole genome shotgun (WGS) entry which is preliminary data.</text>
</comment>
<sequence length="316" mass="33459">MVKLSILLIPAVVCGVIQSASTTNDTNELDKPVRVPARPPGYSKTVFYDDFTAQTLDITKWKYDIGTAYPGGPAHWGTGEVQTYTNSANNIFITSANTLRIIPLKEASGVWTSARIETTAAYDMACPAGGRLRVQAHIKVGAAGAAARTEDGIWSAFWMIGSAIRSNYRNWPEVGEIDILESVNGAARDYQTVHCGTARGGVCNESKGVGGSSGMARGQWHVVQLDIDRAAGGAWTDESLTWSLDGVETLRIRPGDLQGDPAAWNALAATAKMILLNVAVGGTFPDSDAGYATPNANTVGGGDAGMEVDYVIVWST</sequence>
<evidence type="ECO:0000313" key="4">
    <source>
        <dbReference type="Proteomes" id="UP001320420"/>
    </source>
</evidence>
<keyword evidence="1" id="KW-0732">Signal</keyword>
<evidence type="ECO:0000313" key="3">
    <source>
        <dbReference type="EMBL" id="KAK7757436.1"/>
    </source>
</evidence>
<dbReference type="Proteomes" id="UP001320420">
    <property type="component" value="Unassembled WGS sequence"/>
</dbReference>
<dbReference type="PROSITE" id="PS51762">
    <property type="entry name" value="GH16_2"/>
    <property type="match status" value="1"/>
</dbReference>
<dbReference type="SUPFAM" id="SSF49899">
    <property type="entry name" value="Concanavalin A-like lectins/glucanases"/>
    <property type="match status" value="1"/>
</dbReference>
<protein>
    <recommendedName>
        <fullName evidence="2">GH16 domain-containing protein</fullName>
    </recommendedName>
</protein>
<dbReference type="InterPro" id="IPR000757">
    <property type="entry name" value="Beta-glucanase-like"/>
</dbReference>
<feature type="chain" id="PRO_5042850839" description="GH16 domain-containing protein" evidence="1">
    <location>
        <begin position="20"/>
        <end position="316"/>
    </location>
</feature>